<feature type="transmembrane region" description="Helical" evidence="7">
    <location>
        <begin position="12"/>
        <end position="33"/>
    </location>
</feature>
<dbReference type="Proteomes" id="UP001058860">
    <property type="component" value="Chromosome"/>
</dbReference>
<dbReference type="CDD" id="cd17321">
    <property type="entry name" value="MFS_MMR_MDR_like"/>
    <property type="match status" value="1"/>
</dbReference>
<sequence>MTATTNPHHDRRWLILVVLGVAQLMVVLDATIVNIALPSAEADLGFSDGDRQWIITAYALAFGSLLLIGGRLGDLFGRRRLFVTGLAGFAAASALGGFAQSFEVLVASRALQGVFAAMLAPSALSLLTITFSSGPERGKAFGIFGAIAGGGASLGLLLGGILTEYLSWRWCMFVNLFFAIPAAFGALALLTDTRPAHRPKLDIPGVLTASSGLFLLVYGFSRAESDGWTDTLTLVSLGLSAVLLVTFVLIQRRVDEPLLPLRIVTDRNRGGAYLGMGITAIGMFGVFLFLTFYMQRTLRFSPVESGVGFLPMTFAIAISAGLATTRLLPRFGPRPLITGGMLAIAAALVGLAQLQVDSSYAAHVLPAIIVLGLGMGQVFAPVFNTATLNVAERDAGVASAMVNTMQQVGGAVGTALLSTLAATATTDYITTNGGPSPDVIAAAEVHGYTTAFWIAAAIIAAGSVVVGLTIRGGAPQVAAHPAPVAAH</sequence>
<keyword evidence="4 7" id="KW-0812">Transmembrane</keyword>
<evidence type="ECO:0000313" key="9">
    <source>
        <dbReference type="EMBL" id="UUY04619.1"/>
    </source>
</evidence>
<proteinExistence type="predicted"/>
<evidence type="ECO:0000256" key="2">
    <source>
        <dbReference type="ARBA" id="ARBA00022448"/>
    </source>
</evidence>
<dbReference type="PANTHER" id="PTHR42718">
    <property type="entry name" value="MAJOR FACILITATOR SUPERFAMILY MULTIDRUG TRANSPORTER MFSC"/>
    <property type="match status" value="1"/>
</dbReference>
<dbReference type="RefSeq" id="WP_353865094.1">
    <property type="nucleotide sequence ID" value="NZ_CP088295.1"/>
</dbReference>
<feature type="transmembrane region" description="Helical" evidence="7">
    <location>
        <begin position="232"/>
        <end position="250"/>
    </location>
</feature>
<dbReference type="PROSITE" id="PS50850">
    <property type="entry name" value="MFS"/>
    <property type="match status" value="1"/>
</dbReference>
<dbReference type="PANTHER" id="PTHR42718:SF46">
    <property type="entry name" value="BLR6921 PROTEIN"/>
    <property type="match status" value="1"/>
</dbReference>
<dbReference type="InterPro" id="IPR011701">
    <property type="entry name" value="MFS"/>
</dbReference>
<dbReference type="InterPro" id="IPR036259">
    <property type="entry name" value="MFS_trans_sf"/>
</dbReference>
<gene>
    <name evidence="9" type="ORF">LRS13_03530</name>
</gene>
<dbReference type="Gene3D" id="1.20.1250.20">
    <property type="entry name" value="MFS general substrate transporter like domains"/>
    <property type="match status" value="1"/>
</dbReference>
<dbReference type="NCBIfam" id="TIGR00711">
    <property type="entry name" value="efflux_EmrB"/>
    <property type="match status" value="1"/>
</dbReference>
<evidence type="ECO:0000313" key="10">
    <source>
        <dbReference type="Proteomes" id="UP001058860"/>
    </source>
</evidence>
<name>A0ABY5PIW8_9ACTN</name>
<feature type="transmembrane region" description="Helical" evidence="7">
    <location>
        <begin position="450"/>
        <end position="470"/>
    </location>
</feature>
<comment type="subcellular location">
    <subcellularLocation>
        <location evidence="1">Cell membrane</location>
        <topology evidence="1">Multi-pass membrane protein</topology>
    </subcellularLocation>
</comment>
<keyword evidence="10" id="KW-1185">Reference proteome</keyword>
<feature type="domain" description="Major facilitator superfamily (MFS) profile" evidence="8">
    <location>
        <begin position="15"/>
        <end position="474"/>
    </location>
</feature>
<dbReference type="SUPFAM" id="SSF103473">
    <property type="entry name" value="MFS general substrate transporter"/>
    <property type="match status" value="1"/>
</dbReference>
<keyword evidence="6 7" id="KW-0472">Membrane</keyword>
<feature type="transmembrane region" description="Helical" evidence="7">
    <location>
        <begin position="306"/>
        <end position="324"/>
    </location>
</feature>
<evidence type="ECO:0000256" key="4">
    <source>
        <dbReference type="ARBA" id="ARBA00022692"/>
    </source>
</evidence>
<dbReference type="InterPro" id="IPR001958">
    <property type="entry name" value="Tet-R_TetA/multi-R_MdtG-like"/>
</dbReference>
<protein>
    <submittedName>
        <fullName evidence="9">MFS transporter</fullName>
    </submittedName>
</protein>
<keyword evidence="2" id="KW-0813">Transport</keyword>
<keyword evidence="5 7" id="KW-1133">Transmembrane helix</keyword>
<evidence type="ECO:0000256" key="7">
    <source>
        <dbReference type="SAM" id="Phobius"/>
    </source>
</evidence>
<accession>A0ABY5PIW8</accession>
<dbReference type="Pfam" id="PF07690">
    <property type="entry name" value="MFS_1"/>
    <property type="match status" value="1"/>
</dbReference>
<feature type="transmembrane region" description="Helical" evidence="7">
    <location>
        <begin position="336"/>
        <end position="354"/>
    </location>
</feature>
<organism evidence="9 10">
    <name type="scientific">Svornostia abyssi</name>
    <dbReference type="NCBI Taxonomy" id="2898438"/>
    <lineage>
        <taxon>Bacteria</taxon>
        <taxon>Bacillati</taxon>
        <taxon>Actinomycetota</taxon>
        <taxon>Thermoleophilia</taxon>
        <taxon>Solirubrobacterales</taxon>
        <taxon>Baekduiaceae</taxon>
        <taxon>Svornostia</taxon>
    </lineage>
</organism>
<dbReference type="EMBL" id="CP088295">
    <property type="protein sequence ID" value="UUY04619.1"/>
    <property type="molecule type" value="Genomic_DNA"/>
</dbReference>
<evidence type="ECO:0000256" key="5">
    <source>
        <dbReference type="ARBA" id="ARBA00022989"/>
    </source>
</evidence>
<dbReference type="PRINTS" id="PR01035">
    <property type="entry name" value="TCRTETA"/>
</dbReference>
<evidence type="ECO:0000256" key="3">
    <source>
        <dbReference type="ARBA" id="ARBA00022475"/>
    </source>
</evidence>
<feature type="transmembrane region" description="Helical" evidence="7">
    <location>
        <begin position="271"/>
        <end position="294"/>
    </location>
</feature>
<evidence type="ECO:0000259" key="8">
    <source>
        <dbReference type="PROSITE" id="PS50850"/>
    </source>
</evidence>
<dbReference type="InterPro" id="IPR020846">
    <property type="entry name" value="MFS_dom"/>
</dbReference>
<evidence type="ECO:0000256" key="6">
    <source>
        <dbReference type="ARBA" id="ARBA00023136"/>
    </source>
</evidence>
<feature type="transmembrane region" description="Helical" evidence="7">
    <location>
        <begin position="53"/>
        <end position="69"/>
    </location>
</feature>
<dbReference type="Gene3D" id="1.20.1720.10">
    <property type="entry name" value="Multidrug resistance protein D"/>
    <property type="match status" value="1"/>
</dbReference>
<feature type="transmembrane region" description="Helical" evidence="7">
    <location>
        <begin position="167"/>
        <end position="189"/>
    </location>
</feature>
<evidence type="ECO:0000256" key="1">
    <source>
        <dbReference type="ARBA" id="ARBA00004651"/>
    </source>
</evidence>
<feature type="transmembrane region" description="Helical" evidence="7">
    <location>
        <begin position="360"/>
        <end position="383"/>
    </location>
</feature>
<feature type="transmembrane region" description="Helical" evidence="7">
    <location>
        <begin position="201"/>
        <end position="220"/>
    </location>
</feature>
<feature type="transmembrane region" description="Helical" evidence="7">
    <location>
        <begin position="81"/>
        <end position="99"/>
    </location>
</feature>
<keyword evidence="3" id="KW-1003">Cell membrane</keyword>
<feature type="transmembrane region" description="Helical" evidence="7">
    <location>
        <begin position="408"/>
        <end position="430"/>
    </location>
</feature>
<feature type="transmembrane region" description="Helical" evidence="7">
    <location>
        <begin position="141"/>
        <end position="161"/>
    </location>
</feature>
<dbReference type="InterPro" id="IPR004638">
    <property type="entry name" value="EmrB-like"/>
</dbReference>
<reference evidence="10" key="1">
    <citation type="submission" date="2021-11" db="EMBL/GenBank/DDBJ databases">
        <title>Cultivation dependent microbiological survey of springs from the worlds oldest radium mine currently devoted to the extraction of radon-saturated water.</title>
        <authorList>
            <person name="Kapinusova G."/>
            <person name="Smrhova T."/>
            <person name="Strejcek M."/>
            <person name="Suman J."/>
            <person name="Jani K."/>
            <person name="Pajer P."/>
            <person name="Uhlik O."/>
        </authorList>
    </citation>
    <scope>NUCLEOTIDE SEQUENCE [LARGE SCALE GENOMIC DNA]</scope>
    <source>
        <strain evidence="10">J379</strain>
    </source>
</reference>
<feature type="transmembrane region" description="Helical" evidence="7">
    <location>
        <begin position="111"/>
        <end position="129"/>
    </location>
</feature>